<organism evidence="2 3">
    <name type="scientific">Herbidospora galbida</name>
    <dbReference type="NCBI Taxonomy" id="2575442"/>
    <lineage>
        <taxon>Bacteria</taxon>
        <taxon>Bacillati</taxon>
        <taxon>Actinomycetota</taxon>
        <taxon>Actinomycetes</taxon>
        <taxon>Streptosporangiales</taxon>
        <taxon>Streptosporangiaceae</taxon>
        <taxon>Herbidospora</taxon>
    </lineage>
</organism>
<dbReference type="Proteomes" id="UP000308705">
    <property type="component" value="Unassembled WGS sequence"/>
</dbReference>
<protein>
    <submittedName>
        <fullName evidence="2">Transposase</fullName>
    </submittedName>
</protein>
<dbReference type="OrthoDB" id="4338165at2"/>
<gene>
    <name evidence="2" type="ORF">FDA94_03555</name>
</gene>
<accession>A0A4U3MMU6</accession>
<evidence type="ECO:0000313" key="2">
    <source>
        <dbReference type="EMBL" id="TKK90851.1"/>
    </source>
</evidence>
<dbReference type="AlphaFoldDB" id="A0A4U3MMU6"/>
<evidence type="ECO:0000256" key="1">
    <source>
        <dbReference type="SAM" id="MobiDB-lite"/>
    </source>
</evidence>
<dbReference type="EMBL" id="SZQA01000002">
    <property type="protein sequence ID" value="TKK90851.1"/>
    <property type="molecule type" value="Genomic_DNA"/>
</dbReference>
<name>A0A4U3MMU6_9ACTN</name>
<sequence>MDRLVPGELRDLFQRVVPPSHSAPGRRPAASGWLPDSGGDRVRGASGSTWRQLPPVFGASGQTVHPRFAEWSGGWVWAELYRILLDEVGSRGELTGR</sequence>
<proteinExistence type="predicted"/>
<keyword evidence="3" id="KW-1185">Reference proteome</keyword>
<comment type="caution">
    <text evidence="2">The sequence shown here is derived from an EMBL/GenBank/DDBJ whole genome shotgun (WGS) entry which is preliminary data.</text>
</comment>
<evidence type="ECO:0000313" key="3">
    <source>
        <dbReference type="Proteomes" id="UP000308705"/>
    </source>
</evidence>
<feature type="region of interest" description="Disordered" evidence="1">
    <location>
        <begin position="18"/>
        <end position="47"/>
    </location>
</feature>
<reference evidence="2 3" key="1">
    <citation type="submission" date="2019-04" db="EMBL/GenBank/DDBJ databases">
        <title>Herbidospora sp. NEAU-GS14.nov., a novel actinomycete isolated from soil.</title>
        <authorList>
            <person name="Han L."/>
        </authorList>
    </citation>
    <scope>NUCLEOTIDE SEQUENCE [LARGE SCALE GENOMIC DNA]</scope>
    <source>
        <strain evidence="2 3">NEAU-GS14</strain>
    </source>
</reference>